<evidence type="ECO:0000313" key="5">
    <source>
        <dbReference type="Proteomes" id="UP000002482"/>
    </source>
</evidence>
<dbReference type="GO" id="GO:0050188">
    <property type="term" value="F:phosphoenolpyruvate mutase activity"/>
    <property type="evidence" value="ECO:0007669"/>
    <property type="project" value="UniProtKB-EC"/>
</dbReference>
<dbReference type="KEGG" id="aaa:Acav_2122"/>
<dbReference type="NCBIfam" id="TIGR02320">
    <property type="entry name" value="PEP_mutase"/>
    <property type="match status" value="1"/>
</dbReference>
<dbReference type="Gene3D" id="3.20.20.60">
    <property type="entry name" value="Phosphoenolpyruvate-binding domains"/>
    <property type="match status" value="1"/>
</dbReference>
<keyword evidence="5" id="KW-1185">Reference proteome</keyword>
<dbReference type="InterPro" id="IPR039556">
    <property type="entry name" value="ICL/PEPM"/>
</dbReference>
<evidence type="ECO:0000256" key="3">
    <source>
        <dbReference type="ARBA" id="ARBA00038455"/>
    </source>
</evidence>
<name>F0QAJ3_PARA1</name>
<dbReference type="OrthoDB" id="9771433at2"/>
<gene>
    <name evidence="4" type="ordered locus">Acav_2122</name>
</gene>
<dbReference type="AlphaFoldDB" id="F0QAJ3"/>
<dbReference type="EMBL" id="CP002521">
    <property type="protein sequence ID" value="ADX46034.1"/>
    <property type="molecule type" value="Genomic_DNA"/>
</dbReference>
<accession>F0QAJ3</accession>
<evidence type="ECO:0000313" key="4">
    <source>
        <dbReference type="EMBL" id="ADX46034.1"/>
    </source>
</evidence>
<dbReference type="InterPro" id="IPR015813">
    <property type="entry name" value="Pyrv/PenolPyrv_kinase-like_dom"/>
</dbReference>
<dbReference type="Pfam" id="PF13714">
    <property type="entry name" value="PEP_mutase"/>
    <property type="match status" value="1"/>
</dbReference>
<organism evidence="4 5">
    <name type="scientific">Paracidovorax avenae (strain ATCC 19860 / DSM 7227 / CCUG 15838 / JCM 20985 / LMG 2117 / NCPPB 1011)</name>
    <name type="common">Acidovorax avenae</name>
    <dbReference type="NCBI Taxonomy" id="643561"/>
    <lineage>
        <taxon>Bacteria</taxon>
        <taxon>Pseudomonadati</taxon>
        <taxon>Pseudomonadota</taxon>
        <taxon>Betaproteobacteria</taxon>
        <taxon>Burkholderiales</taxon>
        <taxon>Comamonadaceae</taxon>
        <taxon>Paracidovorax</taxon>
    </lineage>
</organism>
<dbReference type="PANTHER" id="PTHR42905:SF7">
    <property type="entry name" value="PHOSPHOENOLPYRUVATE PHOSPHOMUTASE"/>
    <property type="match status" value="1"/>
</dbReference>
<dbReference type="EC" id="5.4.2.9" evidence="2"/>
<dbReference type="PANTHER" id="PTHR42905">
    <property type="entry name" value="PHOSPHOENOLPYRUVATE CARBOXYLASE"/>
    <property type="match status" value="1"/>
</dbReference>
<dbReference type="Proteomes" id="UP000002482">
    <property type="component" value="Chromosome"/>
</dbReference>
<keyword evidence="1 4" id="KW-0413">Isomerase</keyword>
<sequence>MTLTIERNALQRRDEVLASKLRALISGPQTGFLMEAHNGLSARIVAEAGFKGIWASGLSISASLGVRDANEASWTQTLEVVEFMTDSTDLPVLLDGDTGYGNFNSVRRLVRKLCQRNVAGVCLEDKIFPKTNSFIGESQELADPDEFAGKIKAAKDSQLNDAFCIVARVEALIAGRGLTEALKRAEKYHAAGADAILIHSKKSDAAEILQFAEHWQDRGPLIIVPTMYYAVPTERFIDAKIAAIIWANHNLRASVASMRRVCETIYRERSLKDIENDLPRVKEIFDLVEQDELTQAEHRYLPRGNALDPVSTGALQ</sequence>
<reference evidence="4" key="1">
    <citation type="submission" date="2011-02" db="EMBL/GenBank/DDBJ databases">
        <title>Complete sequence of Acidovorax avenae subsp. avenae ATCC 19860.</title>
        <authorList>
            <consortium name="US DOE Joint Genome Institute"/>
            <person name="Lucas S."/>
            <person name="Copeland A."/>
            <person name="Lapidus A."/>
            <person name="Cheng J.-F."/>
            <person name="Goodwin L."/>
            <person name="Pitluck S."/>
            <person name="Chertkov O."/>
            <person name="Held B."/>
            <person name="Detter J.C."/>
            <person name="Han C."/>
            <person name="Tapia R."/>
            <person name="Land M."/>
            <person name="Hauser L."/>
            <person name="Kyrpides N."/>
            <person name="Ivanova N."/>
            <person name="Ovchinnikova G."/>
            <person name="Pagani I."/>
            <person name="Gordon S."/>
            <person name="Woyke T."/>
        </authorList>
    </citation>
    <scope>NUCLEOTIDE SEQUENCE</scope>
    <source>
        <strain evidence="4">ATCC 19860</strain>
    </source>
</reference>
<keyword evidence="4" id="KW-0670">Pyruvate</keyword>
<evidence type="ECO:0000256" key="2">
    <source>
        <dbReference type="ARBA" id="ARBA00024063"/>
    </source>
</evidence>
<comment type="similarity">
    <text evidence="3">Belongs to the isocitrate lyase/PEP mutase superfamily. PEP mutase family.</text>
</comment>
<dbReference type="CDD" id="cd00377">
    <property type="entry name" value="ICL_PEPM"/>
    <property type="match status" value="1"/>
</dbReference>
<dbReference type="InterPro" id="IPR012698">
    <property type="entry name" value="PEnolPyrv_PMutase_core"/>
</dbReference>
<dbReference type="InterPro" id="IPR040442">
    <property type="entry name" value="Pyrv_kinase-like_dom_sf"/>
</dbReference>
<dbReference type="SUPFAM" id="SSF51621">
    <property type="entry name" value="Phosphoenolpyruvate/pyruvate domain"/>
    <property type="match status" value="1"/>
</dbReference>
<proteinExistence type="inferred from homology"/>
<dbReference type="HOGENOM" id="CLU_027389_0_0_4"/>
<protein>
    <recommendedName>
        <fullName evidence="2">phosphoenolpyruvate mutase</fullName>
        <ecNumber evidence="2">5.4.2.9</ecNumber>
    </recommendedName>
</protein>
<evidence type="ECO:0000256" key="1">
    <source>
        <dbReference type="ARBA" id="ARBA00023235"/>
    </source>
</evidence>